<comment type="caution">
    <text evidence="1">The sequence shown here is derived from an EMBL/GenBank/DDBJ whole genome shotgun (WGS) entry which is preliminary data.</text>
</comment>
<keyword evidence="2" id="KW-1185">Reference proteome</keyword>
<accession>A0ABQ3D710</accession>
<evidence type="ECO:0000313" key="2">
    <source>
        <dbReference type="Proteomes" id="UP000653644"/>
    </source>
</evidence>
<organism evidence="1 2">
    <name type="scientific">Streptomyces canarius</name>
    <dbReference type="NCBI Taxonomy" id="285453"/>
    <lineage>
        <taxon>Bacteria</taxon>
        <taxon>Bacillati</taxon>
        <taxon>Actinomycetota</taxon>
        <taxon>Actinomycetes</taxon>
        <taxon>Kitasatosporales</taxon>
        <taxon>Streptomycetaceae</taxon>
        <taxon>Streptomyces</taxon>
    </lineage>
</organism>
<gene>
    <name evidence="1" type="ORF">GCM10010345_74700</name>
</gene>
<reference evidence="2" key="1">
    <citation type="journal article" date="2019" name="Int. J. Syst. Evol. Microbiol.">
        <title>The Global Catalogue of Microorganisms (GCM) 10K type strain sequencing project: providing services to taxonomists for standard genome sequencing and annotation.</title>
        <authorList>
            <consortium name="The Broad Institute Genomics Platform"/>
            <consortium name="The Broad Institute Genome Sequencing Center for Infectious Disease"/>
            <person name="Wu L."/>
            <person name="Ma J."/>
        </authorList>
    </citation>
    <scope>NUCLEOTIDE SEQUENCE [LARGE SCALE GENOMIC DNA]</scope>
    <source>
        <strain evidence="2">JCM 4733</strain>
    </source>
</reference>
<dbReference type="Proteomes" id="UP000653644">
    <property type="component" value="Unassembled WGS sequence"/>
</dbReference>
<sequence>MWTVARCLAAHGTADAPVVCARFQAPVPLPPTVAYGADGDGRFTLRGLDGRLHLSGEVRPLSVSNFLGRKQS</sequence>
<name>A0ABQ3D710_9ACTN</name>
<dbReference type="EMBL" id="BMVN01000041">
    <property type="protein sequence ID" value="GHA59432.1"/>
    <property type="molecule type" value="Genomic_DNA"/>
</dbReference>
<evidence type="ECO:0000313" key="1">
    <source>
        <dbReference type="EMBL" id="GHA59432.1"/>
    </source>
</evidence>
<proteinExistence type="predicted"/>
<protein>
    <submittedName>
        <fullName evidence="1">Uncharacterized protein</fullName>
    </submittedName>
</protein>